<evidence type="ECO:0000313" key="3">
    <source>
        <dbReference type="EMBL" id="CAB5222972.1"/>
    </source>
</evidence>
<protein>
    <submittedName>
        <fullName evidence="3">Uncharacterized protein</fullName>
    </submittedName>
</protein>
<feature type="coiled-coil region" evidence="1">
    <location>
        <begin position="91"/>
        <end position="125"/>
    </location>
</feature>
<name>A0A6J7X1X1_9CAUD</name>
<feature type="transmembrane region" description="Helical" evidence="2">
    <location>
        <begin position="34"/>
        <end position="55"/>
    </location>
</feature>
<keyword evidence="2" id="KW-0472">Membrane</keyword>
<reference evidence="3" key="1">
    <citation type="submission" date="2020-05" db="EMBL/GenBank/DDBJ databases">
        <authorList>
            <person name="Chiriac C."/>
            <person name="Salcher M."/>
            <person name="Ghai R."/>
            <person name="Kavagutti S V."/>
        </authorList>
    </citation>
    <scope>NUCLEOTIDE SEQUENCE</scope>
</reference>
<dbReference type="EMBL" id="LR798304">
    <property type="protein sequence ID" value="CAB5222972.1"/>
    <property type="molecule type" value="Genomic_DNA"/>
</dbReference>
<keyword evidence="1" id="KW-0175">Coiled coil</keyword>
<organism evidence="3">
    <name type="scientific">uncultured Caudovirales phage</name>
    <dbReference type="NCBI Taxonomy" id="2100421"/>
    <lineage>
        <taxon>Viruses</taxon>
        <taxon>Duplodnaviria</taxon>
        <taxon>Heunggongvirae</taxon>
        <taxon>Uroviricota</taxon>
        <taxon>Caudoviricetes</taxon>
        <taxon>Peduoviridae</taxon>
        <taxon>Maltschvirus</taxon>
        <taxon>Maltschvirus maltsch</taxon>
    </lineage>
</organism>
<accession>A0A6J7X1X1</accession>
<sequence length="166" mass="18877">MVVRRNLGKKLEDIDGLKDKAFTILGLEMTPATIAAALALVSTLVGTLYGGFLMYQKVEEVAGMDLGAYQQQMEVMDAKVQEALDYARDIKNGLKDDIIQLEKQVDRAEDAVRTNEEKVRTLIDDAEKRFETRRDQLRMSQDQDMKELEERLNGRLQRALDNPLAE</sequence>
<proteinExistence type="predicted"/>
<evidence type="ECO:0000256" key="1">
    <source>
        <dbReference type="SAM" id="Coils"/>
    </source>
</evidence>
<keyword evidence="2" id="KW-1133">Transmembrane helix</keyword>
<gene>
    <name evidence="3" type="ORF">UFOVP373_45</name>
</gene>
<keyword evidence="2" id="KW-0812">Transmembrane</keyword>
<evidence type="ECO:0000256" key="2">
    <source>
        <dbReference type="SAM" id="Phobius"/>
    </source>
</evidence>